<dbReference type="SUPFAM" id="SSF88713">
    <property type="entry name" value="Glycoside hydrolase/deacetylase"/>
    <property type="match status" value="1"/>
</dbReference>
<evidence type="ECO:0000313" key="10">
    <source>
        <dbReference type="Proteomes" id="UP000547879"/>
    </source>
</evidence>
<comment type="function">
    <text evidence="1">Is involved in generating a small heat-stable compound (Nod), an acylated oligomer of N-acetylglucosamine, that stimulates mitosis in various plant protoplasts.</text>
</comment>
<dbReference type="PANTHER" id="PTHR10587:SF133">
    <property type="entry name" value="CHITIN DEACETYLASE 1-RELATED"/>
    <property type="match status" value="1"/>
</dbReference>
<dbReference type="Gene3D" id="3.20.20.370">
    <property type="entry name" value="Glycoside hydrolase/deacetylase"/>
    <property type="match status" value="1"/>
</dbReference>
<keyword evidence="4" id="KW-0479">Metal-binding</keyword>
<keyword evidence="7" id="KW-0732">Signal</keyword>
<organism evidence="9 10">
    <name type="scientific">Rhizobium wenxiniae</name>
    <dbReference type="NCBI Taxonomy" id="1737357"/>
    <lineage>
        <taxon>Bacteria</taxon>
        <taxon>Pseudomonadati</taxon>
        <taxon>Pseudomonadota</taxon>
        <taxon>Alphaproteobacteria</taxon>
        <taxon>Hyphomicrobiales</taxon>
        <taxon>Rhizobiaceae</taxon>
        <taxon>Rhizobium/Agrobacterium group</taxon>
        <taxon>Rhizobium</taxon>
    </lineage>
</organism>
<accession>A0A7W9Y4X1</accession>
<sequence>MPVRAACAAAVVISLLSSCAGKPPSEGGSLSSAFAAGEAAGSLKTKDDAKSPVALTPAAWGRLNKMGGLAGRELTVSSISDIKLRDKEVVLTFDDGPMPKKTERILATLDQFGVKASFMMVGQMAKAHPDLAREVVAEGHTIGSHTYRHPDLAHLSFDEAVAEVEKGRKAVEAATGVEADFFRFPYLADSKKLRLWMGNHKMVVMDVQVDSKDYFKDTPAAVATRTMEALRAHRKGIILMHDIHPRTAAMLPALLIQLRAEGYKVVQLKYGKPSSDMLVASITKPLFATN</sequence>
<dbReference type="Pfam" id="PF01522">
    <property type="entry name" value="Polysacc_deac_1"/>
    <property type="match status" value="1"/>
</dbReference>
<evidence type="ECO:0000256" key="1">
    <source>
        <dbReference type="ARBA" id="ARBA00003236"/>
    </source>
</evidence>
<keyword evidence="10" id="KW-1185">Reference proteome</keyword>
<dbReference type="InterPro" id="IPR050248">
    <property type="entry name" value="Polysacc_deacetylase_ArnD"/>
</dbReference>
<dbReference type="GO" id="GO:0016810">
    <property type="term" value="F:hydrolase activity, acting on carbon-nitrogen (but not peptide) bonds"/>
    <property type="evidence" value="ECO:0007669"/>
    <property type="project" value="InterPro"/>
</dbReference>
<dbReference type="GO" id="GO:0046872">
    <property type="term" value="F:metal ion binding"/>
    <property type="evidence" value="ECO:0007669"/>
    <property type="project" value="UniProtKB-KW"/>
</dbReference>
<dbReference type="PROSITE" id="PS51677">
    <property type="entry name" value="NODB"/>
    <property type="match status" value="1"/>
</dbReference>
<dbReference type="InterPro" id="IPR011330">
    <property type="entry name" value="Glyco_hydro/deAcase_b/a-brl"/>
</dbReference>
<feature type="domain" description="NodB homology" evidence="8">
    <location>
        <begin position="87"/>
        <end position="266"/>
    </location>
</feature>
<dbReference type="PANTHER" id="PTHR10587">
    <property type="entry name" value="GLYCOSYL TRANSFERASE-RELATED"/>
    <property type="match status" value="1"/>
</dbReference>
<feature type="chain" id="PRO_5030624515" description="Chitooligosaccharide deacetylase" evidence="7">
    <location>
        <begin position="21"/>
        <end position="290"/>
    </location>
</feature>
<evidence type="ECO:0000313" key="9">
    <source>
        <dbReference type="EMBL" id="MBB6162059.1"/>
    </source>
</evidence>
<comment type="similarity">
    <text evidence="2">Belongs to the polysaccharide deacetylase family.</text>
</comment>
<dbReference type="CDD" id="cd10917">
    <property type="entry name" value="CE4_NodB_like_6s_7s"/>
    <property type="match status" value="1"/>
</dbReference>
<gene>
    <name evidence="9" type="ORF">HNQ72_001877</name>
</gene>
<dbReference type="Proteomes" id="UP000547879">
    <property type="component" value="Unassembled WGS sequence"/>
</dbReference>
<evidence type="ECO:0000256" key="5">
    <source>
        <dbReference type="ARBA" id="ARBA00022801"/>
    </source>
</evidence>
<evidence type="ECO:0000256" key="3">
    <source>
        <dbReference type="ARBA" id="ARBA00020071"/>
    </source>
</evidence>
<dbReference type="EMBL" id="JACHEG010000002">
    <property type="protein sequence ID" value="MBB6162059.1"/>
    <property type="molecule type" value="Genomic_DNA"/>
</dbReference>
<comment type="caution">
    <text evidence="9">The sequence shown here is derived from an EMBL/GenBank/DDBJ whole genome shotgun (WGS) entry which is preliminary data.</text>
</comment>
<evidence type="ECO:0000256" key="4">
    <source>
        <dbReference type="ARBA" id="ARBA00022723"/>
    </source>
</evidence>
<dbReference type="InterPro" id="IPR002509">
    <property type="entry name" value="NODB_dom"/>
</dbReference>
<dbReference type="GO" id="GO:0016020">
    <property type="term" value="C:membrane"/>
    <property type="evidence" value="ECO:0007669"/>
    <property type="project" value="TreeGrafter"/>
</dbReference>
<evidence type="ECO:0000256" key="2">
    <source>
        <dbReference type="ARBA" id="ARBA00010973"/>
    </source>
</evidence>
<name>A0A7W9Y4X1_9HYPH</name>
<protein>
    <recommendedName>
        <fullName evidence="3">Chitooligosaccharide deacetylase</fullName>
    </recommendedName>
    <alternativeName>
        <fullName evidence="6">Nodulation protein B</fullName>
    </alternativeName>
</protein>
<evidence type="ECO:0000259" key="8">
    <source>
        <dbReference type="PROSITE" id="PS51677"/>
    </source>
</evidence>
<evidence type="ECO:0000256" key="7">
    <source>
        <dbReference type="SAM" id="SignalP"/>
    </source>
</evidence>
<dbReference type="GO" id="GO:0005975">
    <property type="term" value="P:carbohydrate metabolic process"/>
    <property type="evidence" value="ECO:0007669"/>
    <property type="project" value="InterPro"/>
</dbReference>
<proteinExistence type="inferred from homology"/>
<dbReference type="PROSITE" id="PS51257">
    <property type="entry name" value="PROKAR_LIPOPROTEIN"/>
    <property type="match status" value="1"/>
</dbReference>
<feature type="signal peptide" evidence="7">
    <location>
        <begin position="1"/>
        <end position="20"/>
    </location>
</feature>
<evidence type="ECO:0000256" key="6">
    <source>
        <dbReference type="ARBA" id="ARBA00032976"/>
    </source>
</evidence>
<keyword evidence="5" id="KW-0378">Hydrolase</keyword>
<dbReference type="RefSeq" id="WP_183991857.1">
    <property type="nucleotide sequence ID" value="NZ_BMHW01000001.1"/>
</dbReference>
<dbReference type="AlphaFoldDB" id="A0A7W9Y4X1"/>
<reference evidence="9 10" key="1">
    <citation type="submission" date="2020-08" db="EMBL/GenBank/DDBJ databases">
        <title>Genomic Encyclopedia of Type Strains, Phase IV (KMG-IV): sequencing the most valuable type-strain genomes for metagenomic binning, comparative biology and taxonomic classification.</title>
        <authorList>
            <person name="Goeker M."/>
        </authorList>
    </citation>
    <scope>NUCLEOTIDE SEQUENCE [LARGE SCALE GENOMIC DNA]</scope>
    <source>
        <strain evidence="9 10">DSM 100734</strain>
    </source>
</reference>